<dbReference type="GO" id="GO:0006231">
    <property type="term" value="P:dTMP biosynthetic process"/>
    <property type="evidence" value="ECO:0007669"/>
    <property type="project" value="InterPro"/>
</dbReference>
<gene>
    <name evidence="1" type="ORF">A2Z10_01165</name>
</gene>
<evidence type="ECO:0000313" key="1">
    <source>
        <dbReference type="EMBL" id="OGD23299.1"/>
    </source>
</evidence>
<dbReference type="SUPFAM" id="SSF69796">
    <property type="entry name" value="Thymidylate synthase-complementing protein Thy1"/>
    <property type="match status" value="1"/>
</dbReference>
<dbReference type="AlphaFoldDB" id="A0A1F5AY69"/>
<dbReference type="GO" id="GO:0050660">
    <property type="term" value="F:flavin adenine dinucleotide binding"/>
    <property type="evidence" value="ECO:0007669"/>
    <property type="project" value="InterPro"/>
</dbReference>
<protein>
    <recommendedName>
        <fullName evidence="3">Thymidylate synthase, flavin-dependent</fullName>
    </recommendedName>
</protein>
<accession>A0A1F5AY69</accession>
<comment type="caution">
    <text evidence="1">The sequence shown here is derived from an EMBL/GenBank/DDBJ whole genome shotgun (WGS) entry which is preliminary data.</text>
</comment>
<name>A0A1F5AY69_9BACT</name>
<organism evidence="1 2">
    <name type="scientific">Candidatus Azambacteria bacterium RBG_16_47_10</name>
    <dbReference type="NCBI Taxonomy" id="1797292"/>
    <lineage>
        <taxon>Bacteria</taxon>
        <taxon>Candidatus Azamiibacteriota</taxon>
    </lineage>
</organism>
<sequence>MQRQGFCTHLRTFVTPLLGFYRYDKEAPAALTDAFARIHAANLALYTEMGRKGVPDELMQYPLSLGNMIGFLLASNMLEIEFCNWQRSKFSVNHEVRQIFLAMEQHMRMAYPWWEKLSRANTTPAYIFARGSKGIPLE</sequence>
<proteinExistence type="predicted"/>
<dbReference type="GO" id="GO:0050797">
    <property type="term" value="F:thymidylate synthase (FAD) activity"/>
    <property type="evidence" value="ECO:0007669"/>
    <property type="project" value="InterPro"/>
</dbReference>
<dbReference type="EMBL" id="MEYI01000045">
    <property type="protein sequence ID" value="OGD23299.1"/>
    <property type="molecule type" value="Genomic_DNA"/>
</dbReference>
<evidence type="ECO:0000313" key="2">
    <source>
        <dbReference type="Proteomes" id="UP000176639"/>
    </source>
</evidence>
<dbReference type="InterPro" id="IPR036098">
    <property type="entry name" value="Thymidylate_synthase_ThyX_sf"/>
</dbReference>
<reference evidence="1 2" key="1">
    <citation type="journal article" date="2016" name="Nat. Commun.">
        <title>Thousands of microbial genomes shed light on interconnected biogeochemical processes in an aquifer system.</title>
        <authorList>
            <person name="Anantharaman K."/>
            <person name="Brown C.T."/>
            <person name="Hug L.A."/>
            <person name="Sharon I."/>
            <person name="Castelle C.J."/>
            <person name="Probst A.J."/>
            <person name="Thomas B.C."/>
            <person name="Singh A."/>
            <person name="Wilkins M.J."/>
            <person name="Karaoz U."/>
            <person name="Brodie E.L."/>
            <person name="Williams K.H."/>
            <person name="Hubbard S.S."/>
            <person name="Banfield J.F."/>
        </authorList>
    </citation>
    <scope>NUCLEOTIDE SEQUENCE [LARGE SCALE GENOMIC DNA]</scope>
</reference>
<dbReference type="Proteomes" id="UP000176639">
    <property type="component" value="Unassembled WGS sequence"/>
</dbReference>
<evidence type="ECO:0008006" key="3">
    <source>
        <dbReference type="Google" id="ProtNLM"/>
    </source>
</evidence>